<sequence length="141" mass="15291">MSLSNGSTGCPPPDSPISCAKGCGFFGSASNMNMCSKCFKEFQKESSAKEVKIPTKPVPTLSSALISDAVNVQTNSGMKNRCSSCNKRVGLTGFKCRCGSMFCSIHRYPEKHECTFDFKTIGRAIIQNANPTVKADKLERF</sequence>
<evidence type="ECO:0000256" key="5">
    <source>
        <dbReference type="PROSITE-ProRule" id="PRU00449"/>
    </source>
</evidence>
<dbReference type="Pfam" id="PF01754">
    <property type="entry name" value="zf-A20"/>
    <property type="match status" value="1"/>
</dbReference>
<dbReference type="Pfam" id="PF01428">
    <property type="entry name" value="zf-AN1"/>
    <property type="match status" value="1"/>
</dbReference>
<accession>A0A2G5E2N9</accession>
<dbReference type="EMBL" id="KZ305030">
    <property type="protein sequence ID" value="PIA50023.1"/>
    <property type="molecule type" value="Genomic_DNA"/>
</dbReference>
<dbReference type="OrthoDB" id="428577at2759"/>
<dbReference type="GO" id="GO:0008270">
    <property type="term" value="F:zinc ion binding"/>
    <property type="evidence" value="ECO:0007669"/>
    <property type="project" value="UniProtKB-KW"/>
</dbReference>
<dbReference type="STRING" id="218851.A0A2G5E2N9"/>
<dbReference type="AlphaFoldDB" id="A0A2G5E2N9"/>
<dbReference type="GO" id="GO:0003677">
    <property type="term" value="F:DNA binding"/>
    <property type="evidence" value="ECO:0007669"/>
    <property type="project" value="InterPro"/>
</dbReference>
<dbReference type="FunFam" id="4.10.1110.10:FF:000001">
    <property type="entry name" value="Zinc finger AN1-type containing 6"/>
    <property type="match status" value="1"/>
</dbReference>
<keyword evidence="2" id="KW-0479">Metal-binding</keyword>
<protein>
    <recommendedName>
        <fullName evidence="10">AN1-type domain-containing protein</fullName>
    </recommendedName>
</protein>
<keyword evidence="4" id="KW-0862">Zinc</keyword>
<dbReference type="InterPro" id="IPR000058">
    <property type="entry name" value="Znf_AN1"/>
</dbReference>
<dbReference type="Proteomes" id="UP000230069">
    <property type="component" value="Unassembled WGS sequence"/>
</dbReference>
<dbReference type="Gene3D" id="1.20.5.4770">
    <property type="match status" value="1"/>
</dbReference>
<dbReference type="SUPFAM" id="SSF57716">
    <property type="entry name" value="Glucocorticoid receptor-like (DNA-binding domain)"/>
    <property type="match status" value="1"/>
</dbReference>
<evidence type="ECO:0000256" key="2">
    <source>
        <dbReference type="ARBA" id="ARBA00022723"/>
    </source>
</evidence>
<name>A0A2G5E2N9_AQUCA</name>
<dbReference type="SMART" id="SM00154">
    <property type="entry name" value="ZnF_AN1"/>
    <property type="match status" value="1"/>
</dbReference>
<proteinExistence type="predicted"/>
<dbReference type="InterPro" id="IPR035896">
    <property type="entry name" value="AN1-like_Znf"/>
</dbReference>
<dbReference type="InterPro" id="IPR050652">
    <property type="entry name" value="AN1_A20_ZnFinger"/>
</dbReference>
<evidence type="ECO:0008006" key="10">
    <source>
        <dbReference type="Google" id="ProtNLM"/>
    </source>
</evidence>
<evidence type="ECO:0000256" key="4">
    <source>
        <dbReference type="ARBA" id="ARBA00022833"/>
    </source>
</evidence>
<evidence type="ECO:0000259" key="6">
    <source>
        <dbReference type="PROSITE" id="PS51036"/>
    </source>
</evidence>
<feature type="domain" description="A20-type" evidence="6">
    <location>
        <begin position="13"/>
        <end position="47"/>
    </location>
</feature>
<evidence type="ECO:0000256" key="1">
    <source>
        <dbReference type="ARBA" id="ARBA00003732"/>
    </source>
</evidence>
<evidence type="ECO:0000259" key="7">
    <source>
        <dbReference type="PROSITE" id="PS51039"/>
    </source>
</evidence>
<evidence type="ECO:0000313" key="9">
    <source>
        <dbReference type="Proteomes" id="UP000230069"/>
    </source>
</evidence>
<comment type="function">
    <text evidence="1">May be involved in environmental stress response.</text>
</comment>
<evidence type="ECO:0000313" key="8">
    <source>
        <dbReference type="EMBL" id="PIA50023.1"/>
    </source>
</evidence>
<evidence type="ECO:0000256" key="3">
    <source>
        <dbReference type="ARBA" id="ARBA00022771"/>
    </source>
</evidence>
<organism evidence="8 9">
    <name type="scientific">Aquilegia coerulea</name>
    <name type="common">Rocky mountain columbine</name>
    <dbReference type="NCBI Taxonomy" id="218851"/>
    <lineage>
        <taxon>Eukaryota</taxon>
        <taxon>Viridiplantae</taxon>
        <taxon>Streptophyta</taxon>
        <taxon>Embryophyta</taxon>
        <taxon>Tracheophyta</taxon>
        <taxon>Spermatophyta</taxon>
        <taxon>Magnoliopsida</taxon>
        <taxon>Ranunculales</taxon>
        <taxon>Ranunculaceae</taxon>
        <taxon>Thalictroideae</taxon>
        <taxon>Aquilegia</taxon>
    </lineage>
</organism>
<dbReference type="SMART" id="SM00259">
    <property type="entry name" value="ZnF_A20"/>
    <property type="match status" value="1"/>
</dbReference>
<keyword evidence="9" id="KW-1185">Reference proteome</keyword>
<dbReference type="InParanoid" id="A0A2G5E2N9"/>
<dbReference type="InterPro" id="IPR002653">
    <property type="entry name" value="Znf_A20"/>
</dbReference>
<feature type="domain" description="AN1-type" evidence="7">
    <location>
        <begin position="76"/>
        <end position="122"/>
    </location>
</feature>
<reference evidence="8 9" key="1">
    <citation type="submission" date="2017-09" db="EMBL/GenBank/DDBJ databases">
        <title>WGS assembly of Aquilegia coerulea Goldsmith.</title>
        <authorList>
            <person name="Hodges S."/>
            <person name="Kramer E."/>
            <person name="Nordborg M."/>
            <person name="Tomkins J."/>
            <person name="Borevitz J."/>
            <person name="Derieg N."/>
            <person name="Yan J."/>
            <person name="Mihaltcheva S."/>
            <person name="Hayes R.D."/>
            <person name="Rokhsar D."/>
        </authorList>
    </citation>
    <scope>NUCLEOTIDE SEQUENCE [LARGE SCALE GENOMIC DNA]</scope>
    <source>
        <strain evidence="9">cv. Goldsmith</strain>
    </source>
</reference>
<dbReference type="PANTHER" id="PTHR10634">
    <property type="entry name" value="AN1-TYPE ZINC FINGER PROTEIN"/>
    <property type="match status" value="1"/>
</dbReference>
<dbReference type="Gene3D" id="4.10.1110.10">
    <property type="entry name" value="AN1-like Zinc finger"/>
    <property type="match status" value="1"/>
</dbReference>
<dbReference type="PROSITE" id="PS51036">
    <property type="entry name" value="ZF_A20"/>
    <property type="match status" value="1"/>
</dbReference>
<dbReference type="PROSITE" id="PS51039">
    <property type="entry name" value="ZF_AN1"/>
    <property type="match status" value="1"/>
</dbReference>
<gene>
    <name evidence="8" type="ORF">AQUCO_01300629v1</name>
</gene>
<keyword evidence="3 5" id="KW-0863">Zinc-finger</keyword>
<dbReference type="PANTHER" id="PTHR10634:SF67">
    <property type="entry name" value="AN1-TYPE ZINC FINGER PROTEIN 3"/>
    <property type="match status" value="1"/>
</dbReference>
<dbReference type="SUPFAM" id="SSF118310">
    <property type="entry name" value="AN1-like Zinc finger"/>
    <property type="match status" value="1"/>
</dbReference>